<evidence type="ECO:0000256" key="4">
    <source>
        <dbReference type="ARBA" id="ARBA00022475"/>
    </source>
</evidence>
<evidence type="ECO:0000313" key="11">
    <source>
        <dbReference type="Proteomes" id="UP001358586"/>
    </source>
</evidence>
<protein>
    <recommendedName>
        <fullName evidence="8">CASP-like protein</fullName>
    </recommendedName>
</protein>
<evidence type="ECO:0000259" key="9">
    <source>
        <dbReference type="Pfam" id="PF04535"/>
    </source>
</evidence>
<dbReference type="InterPro" id="IPR044173">
    <property type="entry name" value="CASPL"/>
</dbReference>
<keyword evidence="11" id="KW-1185">Reference proteome</keyword>
<accession>A0ABR0NVN5</accession>
<reference evidence="10 11" key="1">
    <citation type="submission" date="2023-03" db="EMBL/GenBank/DDBJ databases">
        <title>WGS of Gossypium arboreum.</title>
        <authorList>
            <person name="Yu D."/>
        </authorList>
    </citation>
    <scope>NUCLEOTIDE SEQUENCE [LARGE SCALE GENOMIC DNA]</scope>
    <source>
        <tissue evidence="10">Leaf</tissue>
    </source>
</reference>
<gene>
    <name evidence="10" type="ORF">PVK06_032973</name>
</gene>
<feature type="transmembrane region" description="Helical" evidence="8">
    <location>
        <begin position="100"/>
        <end position="120"/>
    </location>
</feature>
<keyword evidence="6 8" id="KW-1133">Transmembrane helix</keyword>
<evidence type="ECO:0000256" key="7">
    <source>
        <dbReference type="ARBA" id="ARBA00023136"/>
    </source>
</evidence>
<keyword evidence="4 8" id="KW-1003">Cell membrane</keyword>
<name>A0ABR0NVN5_GOSAR</name>
<feature type="domain" description="Casparian strip membrane protein" evidence="9">
    <location>
        <begin position="98"/>
        <end position="245"/>
    </location>
</feature>
<dbReference type="NCBIfam" id="TIGR01569">
    <property type="entry name" value="A_tha_TIGR01569"/>
    <property type="match status" value="1"/>
</dbReference>
<dbReference type="PANTHER" id="PTHR36488">
    <property type="entry name" value="CASP-LIKE PROTEIN 1U1"/>
    <property type="match status" value="1"/>
</dbReference>
<evidence type="ECO:0000256" key="3">
    <source>
        <dbReference type="ARBA" id="ARBA00011489"/>
    </source>
</evidence>
<organism evidence="10 11">
    <name type="scientific">Gossypium arboreum</name>
    <name type="common">Tree cotton</name>
    <name type="synonym">Gossypium nanking</name>
    <dbReference type="NCBI Taxonomy" id="29729"/>
    <lineage>
        <taxon>Eukaryota</taxon>
        <taxon>Viridiplantae</taxon>
        <taxon>Streptophyta</taxon>
        <taxon>Embryophyta</taxon>
        <taxon>Tracheophyta</taxon>
        <taxon>Spermatophyta</taxon>
        <taxon>Magnoliopsida</taxon>
        <taxon>eudicotyledons</taxon>
        <taxon>Gunneridae</taxon>
        <taxon>Pentapetalae</taxon>
        <taxon>rosids</taxon>
        <taxon>malvids</taxon>
        <taxon>Malvales</taxon>
        <taxon>Malvaceae</taxon>
        <taxon>Malvoideae</taxon>
        <taxon>Gossypium</taxon>
    </lineage>
</organism>
<comment type="subunit">
    <text evidence="3 8">Homodimer and heterodimers.</text>
</comment>
<dbReference type="Proteomes" id="UP001358586">
    <property type="component" value="Chromosome 9"/>
</dbReference>
<evidence type="ECO:0000256" key="1">
    <source>
        <dbReference type="ARBA" id="ARBA00004651"/>
    </source>
</evidence>
<comment type="similarity">
    <text evidence="2 8">Belongs to the Casparian strip membrane proteins (CASP) family.</text>
</comment>
<evidence type="ECO:0000313" key="10">
    <source>
        <dbReference type="EMBL" id="KAK5805320.1"/>
    </source>
</evidence>
<feature type="transmembrane region" description="Helical" evidence="8">
    <location>
        <begin position="140"/>
        <end position="164"/>
    </location>
</feature>
<comment type="caution">
    <text evidence="10">The sequence shown here is derived from an EMBL/GenBank/DDBJ whole genome shotgun (WGS) entry which is preliminary data.</text>
</comment>
<dbReference type="PANTHER" id="PTHR36488:SF8">
    <property type="entry name" value="CASP-LIKE PROTEIN 1U1"/>
    <property type="match status" value="1"/>
</dbReference>
<feature type="transmembrane region" description="Helical" evidence="8">
    <location>
        <begin position="185"/>
        <end position="209"/>
    </location>
</feature>
<evidence type="ECO:0000256" key="6">
    <source>
        <dbReference type="ARBA" id="ARBA00022989"/>
    </source>
</evidence>
<feature type="transmembrane region" description="Helical" evidence="8">
    <location>
        <begin position="237"/>
        <end position="255"/>
    </location>
</feature>
<dbReference type="EMBL" id="JARKNE010000009">
    <property type="protein sequence ID" value="KAK5805320.1"/>
    <property type="molecule type" value="Genomic_DNA"/>
</dbReference>
<comment type="subcellular location">
    <subcellularLocation>
        <location evidence="1 8">Cell membrane</location>
        <topology evidence="1 8">Multi-pass membrane protein</topology>
    </subcellularLocation>
</comment>
<proteinExistence type="inferred from homology"/>
<dbReference type="InterPro" id="IPR006459">
    <property type="entry name" value="CASP/CASPL"/>
</dbReference>
<dbReference type="Pfam" id="PF04535">
    <property type="entry name" value="CASP_dom"/>
    <property type="match status" value="1"/>
</dbReference>
<evidence type="ECO:0000256" key="8">
    <source>
        <dbReference type="RuleBase" id="RU361233"/>
    </source>
</evidence>
<dbReference type="InterPro" id="IPR006702">
    <property type="entry name" value="CASP_dom"/>
</dbReference>
<evidence type="ECO:0000256" key="2">
    <source>
        <dbReference type="ARBA" id="ARBA00007651"/>
    </source>
</evidence>
<sequence>MDFLGTAGRVDGERVWVGKSGEIKSKGRSRGVEGRRESGRLFGVLKLMEMDLTMVKVAVKDETTQGCIGDHLRQGVEQREANVRAKAPNKTDKFDLATQICLRIAATATAMAAAWVIFTANQTVEVLGMSFDARYSYSPAFKFFAYANAIAFGFSLMSLFFLFFARHALTATIYFFFFLHDLRGFGTLQMMMSLVLSGFAAGTAIGMVARDGNGHTGWLKICDRFEKFCDKVTVSMALSYVAVVCLLVLTVMSAGKSRQI</sequence>
<evidence type="ECO:0000256" key="5">
    <source>
        <dbReference type="ARBA" id="ARBA00022692"/>
    </source>
</evidence>
<keyword evidence="5 8" id="KW-0812">Transmembrane</keyword>
<keyword evidence="7 8" id="KW-0472">Membrane</keyword>